<evidence type="ECO:0000313" key="2">
    <source>
        <dbReference type="EMBL" id="KAK3275250.1"/>
    </source>
</evidence>
<feature type="region of interest" description="Disordered" evidence="1">
    <location>
        <begin position="115"/>
        <end position="210"/>
    </location>
</feature>
<dbReference type="AlphaFoldDB" id="A0AAE0GC56"/>
<proteinExistence type="predicted"/>
<dbReference type="Proteomes" id="UP001190700">
    <property type="component" value="Unassembled WGS sequence"/>
</dbReference>
<comment type="caution">
    <text evidence="2">The sequence shown here is derived from an EMBL/GenBank/DDBJ whole genome shotgun (WGS) entry which is preliminary data.</text>
</comment>
<reference evidence="2 3" key="1">
    <citation type="journal article" date="2015" name="Genome Biol. Evol.">
        <title>Comparative Genomics of a Bacterivorous Green Alga Reveals Evolutionary Causalities and Consequences of Phago-Mixotrophic Mode of Nutrition.</title>
        <authorList>
            <person name="Burns J.A."/>
            <person name="Paasch A."/>
            <person name="Narechania A."/>
            <person name="Kim E."/>
        </authorList>
    </citation>
    <scope>NUCLEOTIDE SEQUENCE [LARGE SCALE GENOMIC DNA]</scope>
    <source>
        <strain evidence="2 3">PLY_AMNH</strain>
    </source>
</reference>
<gene>
    <name evidence="2" type="ORF">CYMTET_16608</name>
</gene>
<feature type="compositionally biased region" description="Polar residues" evidence="1">
    <location>
        <begin position="132"/>
        <end position="143"/>
    </location>
</feature>
<accession>A0AAE0GC56</accession>
<evidence type="ECO:0000256" key="1">
    <source>
        <dbReference type="SAM" id="MobiDB-lite"/>
    </source>
</evidence>
<evidence type="ECO:0000313" key="3">
    <source>
        <dbReference type="Proteomes" id="UP001190700"/>
    </source>
</evidence>
<dbReference type="EMBL" id="LGRX02007330">
    <property type="protein sequence ID" value="KAK3275250.1"/>
    <property type="molecule type" value="Genomic_DNA"/>
</dbReference>
<feature type="compositionally biased region" description="Low complexity" evidence="1">
    <location>
        <begin position="175"/>
        <end position="193"/>
    </location>
</feature>
<name>A0AAE0GC56_9CHLO</name>
<keyword evidence="3" id="KW-1185">Reference proteome</keyword>
<organism evidence="2 3">
    <name type="scientific">Cymbomonas tetramitiformis</name>
    <dbReference type="NCBI Taxonomy" id="36881"/>
    <lineage>
        <taxon>Eukaryota</taxon>
        <taxon>Viridiplantae</taxon>
        <taxon>Chlorophyta</taxon>
        <taxon>Pyramimonadophyceae</taxon>
        <taxon>Pyramimonadales</taxon>
        <taxon>Pyramimonadaceae</taxon>
        <taxon>Cymbomonas</taxon>
    </lineage>
</organism>
<sequence length="315" mass="33929">MLLFMRMPNECNISVKTFKEASAQTDIESADLRAILTVQWDRRNCKESIAQPLRARVQAFNPAGGPSLNPRARSPSLNPCGRGVHRSPLRAGVIAPQPPGRESIAQTLRAESIAQPLRRGVHRSQPLRARSPSLNLRAESTLNPCGRGPSLSPCGQESIGLRRRSIAQPLRARRSSSLNPCGPSSSQPGSPGPLRAGVHRSTPAGEESIAAQPLRASLRARSAESIAQPLRARGPSLNPCGRGVHRSTPAGEEALHTSSWTRYCKVDPEQRRILLGAMAEAAAALRGTGEAARWSAGQRGTMLAKEVRKEQRNTD</sequence>
<protein>
    <submittedName>
        <fullName evidence="2">Uncharacterized protein</fullName>
    </submittedName>
</protein>